<accession>A0A151T8Q0</accession>
<feature type="domain" description="Reverse transcriptase zinc-binding" evidence="1">
    <location>
        <begin position="1"/>
        <end position="89"/>
    </location>
</feature>
<reference evidence="2 3" key="1">
    <citation type="journal article" date="2012" name="Nat. Biotechnol.">
        <title>Draft genome sequence of pigeonpea (Cajanus cajan), an orphan legume crop of resource-poor farmers.</title>
        <authorList>
            <person name="Varshney R.K."/>
            <person name="Chen W."/>
            <person name="Li Y."/>
            <person name="Bharti A.K."/>
            <person name="Saxena R.K."/>
            <person name="Schlueter J.A."/>
            <person name="Donoghue M.T."/>
            <person name="Azam S."/>
            <person name="Fan G."/>
            <person name="Whaley A.M."/>
            <person name="Farmer A.D."/>
            <person name="Sheridan J."/>
            <person name="Iwata A."/>
            <person name="Tuteja R."/>
            <person name="Penmetsa R.V."/>
            <person name="Wu W."/>
            <person name="Upadhyaya H.D."/>
            <person name="Yang S.P."/>
            <person name="Shah T."/>
            <person name="Saxena K.B."/>
            <person name="Michael T."/>
            <person name="McCombie W.R."/>
            <person name="Yang B."/>
            <person name="Zhang G."/>
            <person name="Yang H."/>
            <person name="Wang J."/>
            <person name="Spillane C."/>
            <person name="Cook D.R."/>
            <person name="May G.D."/>
            <person name="Xu X."/>
            <person name="Jackson S.A."/>
        </authorList>
    </citation>
    <scope>NUCLEOTIDE SEQUENCE [LARGE SCALE GENOMIC DNA]</scope>
    <source>
        <strain evidence="3">cv. Asha</strain>
    </source>
</reference>
<protein>
    <recommendedName>
        <fullName evidence="1">Reverse transcriptase zinc-binding domain-containing protein</fullName>
    </recommendedName>
</protein>
<keyword evidence="3" id="KW-1185">Reference proteome</keyword>
<proteinExistence type="predicted"/>
<dbReference type="EMBL" id="CM003609">
    <property type="protein sequence ID" value="KYP63411.1"/>
    <property type="molecule type" value="Genomic_DNA"/>
</dbReference>
<name>A0A151T8Q0_CAJCA</name>
<gene>
    <name evidence="2" type="ORF">KK1_017980</name>
</gene>
<dbReference type="Gramene" id="C.cajan_17467.t">
    <property type="protein sequence ID" value="C.cajan_17467.t.cds1"/>
    <property type="gene ID" value="C.cajan_17467"/>
</dbReference>
<dbReference type="InterPro" id="IPR026960">
    <property type="entry name" value="RVT-Znf"/>
</dbReference>
<dbReference type="AlphaFoldDB" id="A0A151T8Q0"/>
<evidence type="ECO:0000313" key="3">
    <source>
        <dbReference type="Proteomes" id="UP000075243"/>
    </source>
</evidence>
<evidence type="ECO:0000313" key="2">
    <source>
        <dbReference type="EMBL" id="KYP63411.1"/>
    </source>
</evidence>
<dbReference type="Pfam" id="PF13966">
    <property type="entry name" value="zf-RVT"/>
    <property type="match status" value="1"/>
</dbReference>
<organism evidence="2 3">
    <name type="scientific">Cajanus cajan</name>
    <name type="common">Pigeon pea</name>
    <name type="synonym">Cajanus indicus</name>
    <dbReference type="NCBI Taxonomy" id="3821"/>
    <lineage>
        <taxon>Eukaryota</taxon>
        <taxon>Viridiplantae</taxon>
        <taxon>Streptophyta</taxon>
        <taxon>Embryophyta</taxon>
        <taxon>Tracheophyta</taxon>
        <taxon>Spermatophyta</taxon>
        <taxon>Magnoliopsida</taxon>
        <taxon>eudicotyledons</taxon>
        <taxon>Gunneridae</taxon>
        <taxon>Pentapetalae</taxon>
        <taxon>rosids</taxon>
        <taxon>fabids</taxon>
        <taxon>Fabales</taxon>
        <taxon>Fabaceae</taxon>
        <taxon>Papilionoideae</taxon>
        <taxon>50 kb inversion clade</taxon>
        <taxon>NPAAA clade</taxon>
        <taxon>indigoferoid/millettioid clade</taxon>
        <taxon>Phaseoleae</taxon>
        <taxon>Cajanus</taxon>
    </lineage>
</organism>
<sequence length="182" mass="21391">MKKAYKVIESKIRPGEEGALFKQIWSIKAPPKALIFLWRIVNRGIPSVDILKRRNLILDEQQSLCVLCNKVEETVSHLFCTCQEVDNIWKSFLNWINCSFPLPQDVATTRTVWMNRNKGRFEGDIFNSENTIREITCTSWQWMRFLNKQFTIPFAQWLVTQVNACCLWLSDRMEVSKVKEGQ</sequence>
<dbReference type="Proteomes" id="UP000075243">
    <property type="component" value="Chromosome 7"/>
</dbReference>
<evidence type="ECO:0000259" key="1">
    <source>
        <dbReference type="Pfam" id="PF13966"/>
    </source>
</evidence>